<evidence type="ECO:0000256" key="1">
    <source>
        <dbReference type="ARBA" id="ARBA00004370"/>
    </source>
</evidence>
<keyword evidence="4" id="KW-0472">Membrane</keyword>
<organism evidence="6 7">
    <name type="scientific">Dictyocaulus viviparus</name>
    <name type="common">Bovine lungworm</name>
    <dbReference type="NCBI Taxonomy" id="29172"/>
    <lineage>
        <taxon>Eukaryota</taxon>
        <taxon>Metazoa</taxon>
        <taxon>Ecdysozoa</taxon>
        <taxon>Nematoda</taxon>
        <taxon>Chromadorea</taxon>
        <taxon>Rhabditida</taxon>
        <taxon>Rhabditina</taxon>
        <taxon>Rhabditomorpha</taxon>
        <taxon>Strongyloidea</taxon>
        <taxon>Metastrongylidae</taxon>
        <taxon>Dictyocaulus</taxon>
    </lineage>
</organism>
<gene>
    <name evidence="6" type="ORF">DICVIV_00909</name>
</gene>
<dbReference type="Pfam" id="PF07738">
    <property type="entry name" value="Sad1_UNC"/>
    <property type="match status" value="1"/>
</dbReference>
<evidence type="ECO:0000256" key="4">
    <source>
        <dbReference type="ARBA" id="ARBA00023136"/>
    </source>
</evidence>
<dbReference type="Proteomes" id="UP000053766">
    <property type="component" value="Unassembled WGS sequence"/>
</dbReference>
<dbReference type="InterPro" id="IPR045119">
    <property type="entry name" value="SUN1-5"/>
</dbReference>
<protein>
    <submittedName>
        <fullName evidence="6">Sad1 / UNC-like protein</fullName>
    </submittedName>
</protein>
<sequence>MAPIELMGSRLDAFEKERMKTYPLIVVFELQYNEKIRHLEEIVRKSLSEIQSETQKLHAEIQQCKFINNEFTRNATMTFQSYVASQIKDLEVEVNNQLAYIESRVVTTNDHQSLTFTNCCSIEFTRMSCWEPSEHVMARKYSVNLASRSHGAFVVPHLTSKPVTSGSLLHTIFDAIFGLETYNFAITERTHIIPSEAFCFHGSEGNLTIRLWTNATVDAIEYEHDYWRNLVPISAPKRYDVIACIDHECKESVRLSECTYPSDYKEGPAQICHMTNLSITTDQVQLVFKTNHGQEYTCIYQLRVLSWK</sequence>
<proteinExistence type="predicted"/>
<dbReference type="AlphaFoldDB" id="A0A0D8YA55"/>
<dbReference type="InterPro" id="IPR012919">
    <property type="entry name" value="SUN_dom"/>
</dbReference>
<comment type="subcellular location">
    <subcellularLocation>
        <location evidence="1">Membrane</location>
    </subcellularLocation>
</comment>
<evidence type="ECO:0000256" key="2">
    <source>
        <dbReference type="ARBA" id="ARBA00022692"/>
    </source>
</evidence>
<evidence type="ECO:0000256" key="3">
    <source>
        <dbReference type="ARBA" id="ARBA00022989"/>
    </source>
</evidence>
<dbReference type="EMBL" id="KN716158">
    <property type="protein sequence ID" value="KJH52864.1"/>
    <property type="molecule type" value="Genomic_DNA"/>
</dbReference>
<dbReference type="OrthoDB" id="5856013at2759"/>
<dbReference type="PANTHER" id="PTHR12911">
    <property type="entry name" value="SAD1/UNC-84-LIKE PROTEIN-RELATED"/>
    <property type="match status" value="1"/>
</dbReference>
<dbReference type="GO" id="GO:0043495">
    <property type="term" value="F:protein-membrane adaptor activity"/>
    <property type="evidence" value="ECO:0007669"/>
    <property type="project" value="TreeGrafter"/>
</dbReference>
<accession>A0A0D8YA55</accession>
<reference evidence="7" key="2">
    <citation type="journal article" date="2016" name="Sci. Rep.">
        <title>Dictyocaulus viviparus genome, variome and transcriptome elucidate lungworm biology and support future intervention.</title>
        <authorList>
            <person name="McNulty S.N."/>
            <person name="Strube C."/>
            <person name="Rosa B.A."/>
            <person name="Martin J.C."/>
            <person name="Tyagi R."/>
            <person name="Choi Y.J."/>
            <person name="Wang Q."/>
            <person name="Hallsworth Pepin K."/>
            <person name="Zhang X."/>
            <person name="Ozersky P."/>
            <person name="Wilson R.K."/>
            <person name="Sternberg P.W."/>
            <person name="Gasser R.B."/>
            <person name="Mitreva M."/>
        </authorList>
    </citation>
    <scope>NUCLEOTIDE SEQUENCE [LARGE SCALE GENOMIC DNA]</scope>
    <source>
        <strain evidence="7">HannoverDv2000</strain>
    </source>
</reference>
<name>A0A0D8YA55_DICVI</name>
<evidence type="ECO:0000313" key="7">
    <source>
        <dbReference type="Proteomes" id="UP000053766"/>
    </source>
</evidence>
<evidence type="ECO:0000259" key="5">
    <source>
        <dbReference type="PROSITE" id="PS51469"/>
    </source>
</evidence>
<feature type="domain" description="SUN" evidence="5">
    <location>
        <begin position="151"/>
        <end position="308"/>
    </location>
</feature>
<evidence type="ECO:0000313" key="6">
    <source>
        <dbReference type="EMBL" id="KJH52864.1"/>
    </source>
</evidence>
<keyword evidence="2" id="KW-0812">Transmembrane</keyword>
<reference evidence="6 7" key="1">
    <citation type="submission" date="2013-11" db="EMBL/GenBank/DDBJ databases">
        <title>Draft genome of the bovine lungworm Dictyocaulus viviparus.</title>
        <authorList>
            <person name="Mitreva M."/>
        </authorList>
    </citation>
    <scope>NUCLEOTIDE SEQUENCE [LARGE SCALE GENOMIC DNA]</scope>
    <source>
        <strain evidence="6 7">HannoverDv2000</strain>
    </source>
</reference>
<dbReference type="PROSITE" id="PS51469">
    <property type="entry name" value="SUN"/>
    <property type="match status" value="1"/>
</dbReference>
<dbReference type="STRING" id="29172.A0A0D8YA55"/>
<dbReference type="Gene3D" id="2.60.120.260">
    <property type="entry name" value="Galactose-binding domain-like"/>
    <property type="match status" value="1"/>
</dbReference>
<keyword evidence="3" id="KW-1133">Transmembrane helix</keyword>
<keyword evidence="7" id="KW-1185">Reference proteome</keyword>
<dbReference type="GO" id="GO:0034993">
    <property type="term" value="C:meiotic nuclear membrane microtubule tethering complex"/>
    <property type="evidence" value="ECO:0007669"/>
    <property type="project" value="TreeGrafter"/>
</dbReference>
<dbReference type="PANTHER" id="PTHR12911:SF8">
    <property type="entry name" value="KLAROID PROTEIN-RELATED"/>
    <property type="match status" value="1"/>
</dbReference>